<evidence type="ECO:0000256" key="9">
    <source>
        <dbReference type="SAM" id="Phobius"/>
    </source>
</evidence>
<dbReference type="Proteomes" id="UP000578352">
    <property type="component" value="Unassembled WGS sequence"/>
</dbReference>
<dbReference type="GO" id="GO:0000155">
    <property type="term" value="F:phosphorelay sensor kinase activity"/>
    <property type="evidence" value="ECO:0007669"/>
    <property type="project" value="InterPro"/>
</dbReference>
<keyword evidence="4" id="KW-0808">Transferase</keyword>
<dbReference type="Pfam" id="PF13796">
    <property type="entry name" value="Sensor"/>
    <property type="match status" value="1"/>
</dbReference>
<feature type="transmembrane region" description="Helical" evidence="9">
    <location>
        <begin position="159"/>
        <end position="182"/>
    </location>
</feature>
<evidence type="ECO:0000256" key="2">
    <source>
        <dbReference type="ARBA" id="ARBA00012438"/>
    </source>
</evidence>
<evidence type="ECO:0000256" key="3">
    <source>
        <dbReference type="ARBA" id="ARBA00022553"/>
    </source>
</evidence>
<keyword evidence="9" id="KW-0472">Membrane</keyword>
<dbReference type="PANTHER" id="PTHR24421:SF10">
    <property type="entry name" value="NITRATE_NITRITE SENSOR PROTEIN NARQ"/>
    <property type="match status" value="1"/>
</dbReference>
<dbReference type="GO" id="GO:0016020">
    <property type="term" value="C:membrane"/>
    <property type="evidence" value="ECO:0007669"/>
    <property type="project" value="InterPro"/>
</dbReference>
<evidence type="ECO:0000256" key="8">
    <source>
        <dbReference type="ARBA" id="ARBA00023012"/>
    </source>
</evidence>
<dbReference type="Pfam" id="PF07730">
    <property type="entry name" value="HisKA_3"/>
    <property type="match status" value="1"/>
</dbReference>
<dbReference type="AlphaFoldDB" id="A0A853CV06"/>
<feature type="transmembrane region" description="Helical" evidence="9">
    <location>
        <begin position="217"/>
        <end position="237"/>
    </location>
</feature>
<evidence type="ECO:0000256" key="7">
    <source>
        <dbReference type="ARBA" id="ARBA00022840"/>
    </source>
</evidence>
<dbReference type="Gene3D" id="3.30.565.10">
    <property type="entry name" value="Histidine kinase-like ATPase, C-terminal domain"/>
    <property type="match status" value="1"/>
</dbReference>
<dbReference type="InterPro" id="IPR011712">
    <property type="entry name" value="Sig_transdc_His_kin_sub3_dim/P"/>
</dbReference>
<reference evidence="12 13" key="1">
    <citation type="submission" date="2020-07" db="EMBL/GenBank/DDBJ databases">
        <title>Sequencing the genomes of 1000 actinobacteria strains.</title>
        <authorList>
            <person name="Klenk H.-P."/>
        </authorList>
    </citation>
    <scope>NUCLEOTIDE SEQUENCE [LARGE SCALE GENOMIC DNA]</scope>
    <source>
        <strain evidence="12 13">DSM 15165</strain>
    </source>
</reference>
<proteinExistence type="predicted"/>
<dbReference type="EMBL" id="JACCFL010000001">
    <property type="protein sequence ID" value="NYJ24242.1"/>
    <property type="molecule type" value="Genomic_DNA"/>
</dbReference>
<comment type="caution">
    <text evidence="12">The sequence shown here is derived from an EMBL/GenBank/DDBJ whole genome shotgun (WGS) entry which is preliminary data.</text>
</comment>
<keyword evidence="8" id="KW-0902">Two-component regulatory system</keyword>
<keyword evidence="6 12" id="KW-0418">Kinase</keyword>
<feature type="transmembrane region" description="Helical" evidence="9">
    <location>
        <begin position="53"/>
        <end position="75"/>
    </location>
</feature>
<dbReference type="RefSeq" id="WP_179606243.1">
    <property type="nucleotide sequence ID" value="NZ_BAABEH010000001.1"/>
</dbReference>
<protein>
    <recommendedName>
        <fullName evidence="2">histidine kinase</fullName>
        <ecNumber evidence="2">2.7.13.3</ecNumber>
    </recommendedName>
</protein>
<evidence type="ECO:0000259" key="11">
    <source>
        <dbReference type="Pfam" id="PF13796"/>
    </source>
</evidence>
<keyword evidence="3" id="KW-0597">Phosphoprotein</keyword>
<keyword evidence="7" id="KW-0067">ATP-binding</keyword>
<keyword evidence="5" id="KW-0547">Nucleotide-binding</keyword>
<dbReference type="GO" id="GO:0046983">
    <property type="term" value="F:protein dimerization activity"/>
    <property type="evidence" value="ECO:0007669"/>
    <property type="project" value="InterPro"/>
</dbReference>
<dbReference type="InterPro" id="IPR025828">
    <property type="entry name" value="Put_sensor_dom"/>
</dbReference>
<organism evidence="12 13">
    <name type="scientific">Leifsonia shinshuensis</name>
    <dbReference type="NCBI Taxonomy" id="150026"/>
    <lineage>
        <taxon>Bacteria</taxon>
        <taxon>Bacillati</taxon>
        <taxon>Actinomycetota</taxon>
        <taxon>Actinomycetes</taxon>
        <taxon>Micrococcales</taxon>
        <taxon>Microbacteriaceae</taxon>
        <taxon>Leifsonia</taxon>
    </lineage>
</organism>
<feature type="domain" description="Putative sensor" evidence="11">
    <location>
        <begin position="55"/>
        <end position="249"/>
    </location>
</feature>
<evidence type="ECO:0000256" key="1">
    <source>
        <dbReference type="ARBA" id="ARBA00000085"/>
    </source>
</evidence>
<evidence type="ECO:0000313" key="13">
    <source>
        <dbReference type="Proteomes" id="UP000578352"/>
    </source>
</evidence>
<evidence type="ECO:0000256" key="5">
    <source>
        <dbReference type="ARBA" id="ARBA00022741"/>
    </source>
</evidence>
<dbReference type="EC" id="2.7.13.3" evidence="2"/>
<evidence type="ECO:0000313" key="12">
    <source>
        <dbReference type="EMBL" id="NYJ24242.1"/>
    </source>
</evidence>
<dbReference type="InterPro" id="IPR050482">
    <property type="entry name" value="Sensor_HK_TwoCompSys"/>
</dbReference>
<feature type="transmembrane region" description="Helical" evidence="9">
    <location>
        <begin position="81"/>
        <end position="103"/>
    </location>
</feature>
<dbReference type="PANTHER" id="PTHR24421">
    <property type="entry name" value="NITRATE/NITRITE SENSOR PROTEIN NARX-RELATED"/>
    <property type="match status" value="1"/>
</dbReference>
<name>A0A853CV06_9MICO</name>
<comment type="catalytic activity">
    <reaction evidence="1">
        <text>ATP + protein L-histidine = ADP + protein N-phospho-L-histidine.</text>
        <dbReference type="EC" id="2.7.13.3"/>
    </reaction>
</comment>
<keyword evidence="9" id="KW-0812">Transmembrane</keyword>
<dbReference type="GO" id="GO:0005524">
    <property type="term" value="F:ATP binding"/>
    <property type="evidence" value="ECO:0007669"/>
    <property type="project" value="UniProtKB-KW"/>
</dbReference>
<keyword evidence="9" id="KW-1133">Transmembrane helix</keyword>
<accession>A0A853CV06</accession>
<dbReference type="Gene3D" id="1.20.5.1930">
    <property type="match status" value="1"/>
</dbReference>
<dbReference type="InterPro" id="IPR036890">
    <property type="entry name" value="HATPase_C_sf"/>
</dbReference>
<sequence>MNEQSTVPLAEGAVTGPAGTSARLDAVSASTVPSRAAEPTGYGSLWRGVPRELGFLLLTMPIAIVGLSVLASLFWTGLGTIVIYVGFFIVVATFYTARAFGIVELTRLDWAGRPAIPRPVWEPADQPRTFWRILFGPWANGHYWLYLLHGMIVNPIVSIVSWSITITWTATALGGLTGWLWLGFIPTGNRDFFLSRVVVDSIFGIHSTFDPVAGDRILYLIAGILFAVTLPFVTRGLTLLHHAVARGLLGAWPSEALQREVADLSAQRGAAVAAEDQSLRRLERDLHDGPQQRLIRLQMDIAAAERKLTDDPEAAASLLAEARKQAGDTLEELRALSRGFAPPILQDRGLGAAVDSLAARSTVPVTVESSLQPGERFSPEVERNAYYVLAELSANLAKHSGATAGRLVLDRTVDSAGRPWLSVWLNDNGRGGATMVPGHGLSGLAERVHGLRGELVLDSPVGGPSVLGARLPLA</sequence>
<evidence type="ECO:0000256" key="6">
    <source>
        <dbReference type="ARBA" id="ARBA00022777"/>
    </source>
</evidence>
<evidence type="ECO:0000259" key="10">
    <source>
        <dbReference type="Pfam" id="PF07730"/>
    </source>
</evidence>
<feature type="domain" description="Signal transduction histidine kinase subgroup 3 dimerisation and phosphoacceptor" evidence="10">
    <location>
        <begin position="280"/>
        <end position="343"/>
    </location>
</feature>
<evidence type="ECO:0000256" key="4">
    <source>
        <dbReference type="ARBA" id="ARBA00022679"/>
    </source>
</evidence>
<gene>
    <name evidence="12" type="ORF">HNR13_002529</name>
</gene>